<dbReference type="EMBL" id="CP046401">
    <property type="protein sequence ID" value="QGY42247.1"/>
    <property type="molecule type" value="Genomic_DNA"/>
</dbReference>
<feature type="domain" description="PhnB-like" evidence="1">
    <location>
        <begin position="4"/>
        <end position="114"/>
    </location>
</feature>
<dbReference type="PANTHER" id="PTHR33990:SF4">
    <property type="entry name" value="PHNB-LIKE DOMAIN-CONTAINING PROTEIN"/>
    <property type="match status" value="1"/>
</dbReference>
<dbReference type="Proteomes" id="UP000428260">
    <property type="component" value="Chromosome"/>
</dbReference>
<dbReference type="PANTHER" id="PTHR33990">
    <property type="entry name" value="PROTEIN YJDN-RELATED"/>
    <property type="match status" value="1"/>
</dbReference>
<dbReference type="Gene3D" id="3.30.720.110">
    <property type="match status" value="1"/>
</dbReference>
<dbReference type="Pfam" id="PF06983">
    <property type="entry name" value="3-dmu-9_3-mt"/>
    <property type="match status" value="2"/>
</dbReference>
<dbReference type="Gene3D" id="3.10.180.10">
    <property type="entry name" value="2,3-Dihydroxybiphenyl 1,2-Dioxygenase, domain 1"/>
    <property type="match status" value="1"/>
</dbReference>
<gene>
    <name evidence="2" type="ORF">GM418_00820</name>
</gene>
<dbReference type="SUPFAM" id="SSF54593">
    <property type="entry name" value="Glyoxalase/Bleomycin resistance protein/Dihydroxybiphenyl dioxygenase"/>
    <property type="match status" value="2"/>
</dbReference>
<organism evidence="2 3">
    <name type="scientific">Maribellus comscasis</name>
    <dbReference type="NCBI Taxonomy" id="2681766"/>
    <lineage>
        <taxon>Bacteria</taxon>
        <taxon>Pseudomonadati</taxon>
        <taxon>Bacteroidota</taxon>
        <taxon>Bacteroidia</taxon>
        <taxon>Marinilabiliales</taxon>
        <taxon>Prolixibacteraceae</taxon>
        <taxon>Maribellus</taxon>
    </lineage>
</organism>
<dbReference type="InterPro" id="IPR029068">
    <property type="entry name" value="Glyas_Bleomycin-R_OHBP_Dase"/>
</dbReference>
<dbReference type="KEGG" id="mcos:GM418_00820"/>
<reference evidence="2 3" key="1">
    <citation type="submission" date="2019-11" db="EMBL/GenBank/DDBJ databases">
        <authorList>
            <person name="Zheng R.K."/>
            <person name="Sun C.M."/>
        </authorList>
    </citation>
    <scope>NUCLEOTIDE SEQUENCE [LARGE SCALE GENOMIC DNA]</scope>
    <source>
        <strain evidence="2 3">WC007</strain>
    </source>
</reference>
<proteinExistence type="predicted"/>
<dbReference type="Gene3D" id="3.30.720.100">
    <property type="match status" value="1"/>
</dbReference>
<dbReference type="RefSeq" id="WP_158862227.1">
    <property type="nucleotide sequence ID" value="NZ_CP046401.1"/>
</dbReference>
<name>A0A6I6JQ54_9BACT</name>
<accession>A0A6I6JQ54</accession>
<protein>
    <submittedName>
        <fullName evidence="2">VOC family protein</fullName>
    </submittedName>
</protein>
<dbReference type="CDD" id="cd06588">
    <property type="entry name" value="PhnB_like"/>
    <property type="match status" value="2"/>
</dbReference>
<dbReference type="AlphaFoldDB" id="A0A6I6JQ54"/>
<evidence type="ECO:0000313" key="2">
    <source>
        <dbReference type="EMBL" id="QGY42247.1"/>
    </source>
</evidence>
<sequence>MKNQIYPCLWFDGKAKKAAEFYCTVFKKTDITSESPLVVTFESSGQKFMCLNGGPQFTINPSISFYVVCETEEEVDSAWNKLLDGGMVLMELDKYDWSEKYGWLQDKFGINWQLALGKMEEVGQKITPTLMFTKEQAGNAEKAIEHYTSIFDHSSVDGILRYSKEDPDTEGTIKHAQFKLGNNVFMVMDSSLSHNFSFNEAVSLVIECDTQEQIDYYWDKLSAVPEAEQCGWLKDQFGISWQIIPSILEKLMSDPARSERVLQAFLKMKKFDIEALENA</sequence>
<evidence type="ECO:0000259" key="1">
    <source>
        <dbReference type="Pfam" id="PF06983"/>
    </source>
</evidence>
<feature type="domain" description="PhnB-like" evidence="1">
    <location>
        <begin position="124"/>
        <end position="244"/>
    </location>
</feature>
<dbReference type="InterPro" id="IPR028973">
    <property type="entry name" value="PhnB-like"/>
</dbReference>
<keyword evidence="3" id="KW-1185">Reference proteome</keyword>
<evidence type="ECO:0000313" key="3">
    <source>
        <dbReference type="Proteomes" id="UP000428260"/>
    </source>
</evidence>